<evidence type="ECO:0000313" key="1">
    <source>
        <dbReference type="EMBL" id="EXU74495.1"/>
    </source>
</evidence>
<evidence type="ECO:0000313" key="2">
    <source>
        <dbReference type="Proteomes" id="UP000019918"/>
    </source>
</evidence>
<organism evidence="1 2">
    <name type="scientific">Erwinia mallotivora</name>
    <dbReference type="NCBI Taxonomy" id="69222"/>
    <lineage>
        <taxon>Bacteria</taxon>
        <taxon>Pseudomonadati</taxon>
        <taxon>Pseudomonadota</taxon>
        <taxon>Gammaproteobacteria</taxon>
        <taxon>Enterobacterales</taxon>
        <taxon>Erwiniaceae</taxon>
        <taxon>Erwinia</taxon>
    </lineage>
</organism>
<name>A0A014NL27_9GAMM</name>
<comment type="caution">
    <text evidence="1">The sequence shown here is derived from an EMBL/GenBank/DDBJ whole genome shotgun (WGS) entry which is preliminary data.</text>
</comment>
<proteinExistence type="predicted"/>
<reference evidence="1 2" key="1">
    <citation type="submission" date="2014-02" db="EMBL/GenBank/DDBJ databases">
        <title>Draft genome of Erwinia mallotivora strain BT-MARDI, a papaya dieback pathogen.</title>
        <authorList>
            <person name="Redzuan R."/>
            <person name="Abu Bakar N."/>
            <person name="Badrun R."/>
            <person name="Mohd Raih M.F."/>
            <person name="Rozano L."/>
            <person name="Mat Amin N."/>
        </authorList>
    </citation>
    <scope>NUCLEOTIDE SEQUENCE [LARGE SCALE GENOMIC DNA]</scope>
    <source>
        <strain evidence="1 2">BT-MARDI</strain>
    </source>
</reference>
<dbReference type="Gene3D" id="3.30.910.10">
    <property type="entry name" value="DinI-like"/>
    <property type="match status" value="1"/>
</dbReference>
<dbReference type="RefSeq" id="WP_034939391.1">
    <property type="nucleotide sequence ID" value="NZ_JBHLYB010000265.1"/>
</dbReference>
<dbReference type="InterPro" id="IPR036687">
    <property type="entry name" value="DinI-like_sf"/>
</dbReference>
<protein>
    <submittedName>
        <fullName evidence="1">Virulence protein MsgA</fullName>
    </submittedName>
</protein>
<dbReference type="SUPFAM" id="SSF54857">
    <property type="entry name" value="DNA damage-inducible protein DinI"/>
    <property type="match status" value="1"/>
</dbReference>
<dbReference type="EMBL" id="JFHN01000058">
    <property type="protein sequence ID" value="EXU74495.1"/>
    <property type="molecule type" value="Genomic_DNA"/>
</dbReference>
<gene>
    <name evidence="1" type="ORF">BG55_16680</name>
</gene>
<dbReference type="OrthoDB" id="6475306at2"/>
<dbReference type="InterPro" id="IPR010391">
    <property type="entry name" value="DNA_damage-inducible_DinI-like"/>
</dbReference>
<dbReference type="AlphaFoldDB" id="A0A014NL27"/>
<dbReference type="PATRIC" id="fig|69222.5.peg.3398"/>
<accession>A0A014NL27</accession>
<dbReference type="PANTHER" id="PTHR36572:SF3">
    <property type="entry name" value="VIRULENCE PROTEIN MSGA"/>
    <property type="match status" value="1"/>
</dbReference>
<dbReference type="PANTHER" id="PTHR36572">
    <property type="entry name" value="DNA DAMAGE-INDUCIBLE PROTEIN I-RELATED"/>
    <property type="match status" value="1"/>
</dbReference>
<dbReference type="Proteomes" id="UP000019918">
    <property type="component" value="Unassembled WGS sequence"/>
</dbReference>
<dbReference type="Pfam" id="PF06183">
    <property type="entry name" value="DinI"/>
    <property type="match status" value="1"/>
</dbReference>
<sequence>MFVELIYDKRNVAGLPGAEQMIHNELEKRIRRVFPDAEVKVKPMQANSVKTDASKSDKSVMLRLIEEMFEEADQWLVAEPF</sequence>
<keyword evidence="2" id="KW-1185">Reference proteome</keyword>